<dbReference type="Gene3D" id="2.40.480.10">
    <property type="entry name" value="Allene oxide cyclase-like"/>
    <property type="match status" value="1"/>
</dbReference>
<dbReference type="EMBL" id="CAEZYY010000008">
    <property type="protein sequence ID" value="CAB4748447.1"/>
    <property type="molecule type" value="Genomic_DNA"/>
</dbReference>
<proteinExistence type="predicted"/>
<dbReference type="AlphaFoldDB" id="A0A6J6TPD2"/>
<organism evidence="3">
    <name type="scientific">freshwater metagenome</name>
    <dbReference type="NCBI Taxonomy" id="449393"/>
    <lineage>
        <taxon>unclassified sequences</taxon>
        <taxon>metagenomes</taxon>
        <taxon>ecological metagenomes</taxon>
    </lineage>
</organism>
<sequence>MSRNSVSSPARLTAALALTGLVGVGALTACSGNSSDAKSANKTVVLDLVSGVPKTVKSDLGEPGPSIGDLATFNAGVTKDGKAFGTLVGTKILVVLPGDDGVGTFQNQLTFVLPDGTITVTGVQPYPVDPNNAAAVAKVRQGTTQRSIVGGTGAYAGARGVLTTSEEKDGARTQHFEYTVESGTAKA</sequence>
<name>A0A6J6TPD2_9ZZZZ</name>
<evidence type="ECO:0000313" key="3">
    <source>
        <dbReference type="EMBL" id="CAB4748447.1"/>
    </source>
</evidence>
<accession>A0A6J6TPD2</accession>
<evidence type="ECO:0000259" key="1">
    <source>
        <dbReference type="Pfam" id="PF18678"/>
    </source>
</evidence>
<gene>
    <name evidence="2" type="ORF">UFOPK2602_02317</name>
    <name evidence="3" type="ORF">UFOPK2806_00863</name>
    <name evidence="4" type="ORF">UFOPK4306_00396</name>
</gene>
<dbReference type="PROSITE" id="PS51257">
    <property type="entry name" value="PROKAR_LIPOPROTEIN"/>
    <property type="match status" value="1"/>
</dbReference>
<protein>
    <submittedName>
        <fullName evidence="3">Unannotated protein</fullName>
    </submittedName>
</protein>
<dbReference type="EMBL" id="CAFBQP010000010">
    <property type="protein sequence ID" value="CAB5055207.1"/>
    <property type="molecule type" value="Genomic_DNA"/>
</dbReference>
<reference evidence="3" key="1">
    <citation type="submission" date="2020-05" db="EMBL/GenBank/DDBJ databases">
        <authorList>
            <person name="Chiriac C."/>
            <person name="Salcher M."/>
            <person name="Ghai R."/>
            <person name="Kavagutti S V."/>
        </authorList>
    </citation>
    <scope>NUCLEOTIDE SEQUENCE</scope>
</reference>
<evidence type="ECO:0000313" key="2">
    <source>
        <dbReference type="EMBL" id="CAB4730792.1"/>
    </source>
</evidence>
<dbReference type="InterPro" id="IPR044859">
    <property type="entry name" value="Allene_oxi_cyc_Dirigent"/>
</dbReference>
<dbReference type="InterPro" id="IPR041013">
    <property type="entry name" value="AOC-like"/>
</dbReference>
<dbReference type="EMBL" id="CAEZXX010000237">
    <property type="protein sequence ID" value="CAB4730792.1"/>
    <property type="molecule type" value="Genomic_DNA"/>
</dbReference>
<dbReference type="Pfam" id="PF18678">
    <property type="entry name" value="AOC_like"/>
    <property type="match status" value="1"/>
</dbReference>
<dbReference type="GO" id="GO:0016853">
    <property type="term" value="F:isomerase activity"/>
    <property type="evidence" value="ECO:0007669"/>
    <property type="project" value="InterPro"/>
</dbReference>
<evidence type="ECO:0000313" key="4">
    <source>
        <dbReference type="EMBL" id="CAB5055207.1"/>
    </source>
</evidence>
<feature type="domain" description="Allene oxide cyclase barrel-like" evidence="1">
    <location>
        <begin position="58"/>
        <end position="169"/>
    </location>
</feature>
<dbReference type="GO" id="GO:0017000">
    <property type="term" value="P:antibiotic biosynthetic process"/>
    <property type="evidence" value="ECO:0007669"/>
    <property type="project" value="InterPro"/>
</dbReference>